<gene>
    <name evidence="1" type="ORF">BZG02_13510</name>
</gene>
<reference evidence="1 2" key="1">
    <citation type="journal article" date="2017" name="Front. Microbiol.">
        <title>Labilibaculum manganireducens gen. nov., sp. nov. and Labilibaculum filiforme sp. nov., Novel Bacteroidetes Isolated from Subsurface Sediments of the Baltic Sea.</title>
        <authorList>
            <person name="Vandieken V."/>
            <person name="Marshall I.P."/>
            <person name="Niemann H."/>
            <person name="Engelen B."/>
            <person name="Cypionka H."/>
        </authorList>
    </citation>
    <scope>NUCLEOTIDE SEQUENCE [LARGE SCALE GENOMIC DNA]</scope>
    <source>
        <strain evidence="1 2">59.16B</strain>
    </source>
</reference>
<sequence>MKKHNCEECAMRAKYDRAPKSLIGRFWRWHINFCPGWKGYMKSLDERKKDELRLKYELVSK</sequence>
<dbReference type="OrthoDB" id="286356at2"/>
<protein>
    <submittedName>
        <fullName evidence="1">Uncharacterized protein</fullName>
    </submittedName>
</protein>
<keyword evidence="2" id="KW-1185">Reference proteome</keyword>
<comment type="caution">
    <text evidence="1">The sequence shown here is derived from an EMBL/GenBank/DDBJ whole genome shotgun (WGS) entry which is preliminary data.</text>
</comment>
<evidence type="ECO:0000313" key="2">
    <source>
        <dbReference type="Proteomes" id="UP000233535"/>
    </source>
</evidence>
<dbReference type="AlphaFoldDB" id="A0A2N3HWA7"/>
<evidence type="ECO:0000313" key="1">
    <source>
        <dbReference type="EMBL" id="PKQ62321.1"/>
    </source>
</evidence>
<proteinExistence type="predicted"/>
<organism evidence="1 2">
    <name type="scientific">Labilibaculum filiforme</name>
    <dbReference type="NCBI Taxonomy" id="1940526"/>
    <lineage>
        <taxon>Bacteria</taxon>
        <taxon>Pseudomonadati</taxon>
        <taxon>Bacteroidota</taxon>
        <taxon>Bacteroidia</taxon>
        <taxon>Marinilabiliales</taxon>
        <taxon>Marinifilaceae</taxon>
        <taxon>Labilibaculum</taxon>
    </lineage>
</organism>
<accession>A0A2N3HWA7</accession>
<name>A0A2N3HWA7_9BACT</name>
<dbReference type="RefSeq" id="WP_101261975.1">
    <property type="nucleotide sequence ID" value="NZ_MVDD01000009.1"/>
</dbReference>
<dbReference type="EMBL" id="MVDD01000009">
    <property type="protein sequence ID" value="PKQ62321.1"/>
    <property type="molecule type" value="Genomic_DNA"/>
</dbReference>
<dbReference type="Proteomes" id="UP000233535">
    <property type="component" value="Unassembled WGS sequence"/>
</dbReference>